<comment type="caution">
    <text evidence="1">The sequence shown here is derived from an EMBL/GenBank/DDBJ whole genome shotgun (WGS) entry which is preliminary data.</text>
</comment>
<reference evidence="1 2" key="1">
    <citation type="submission" date="2017-07" db="EMBL/GenBank/DDBJ databases">
        <title>First draft Genome Sequence of Nocardia cerradoensis isolated from human infection.</title>
        <authorList>
            <person name="Carrasco G."/>
        </authorList>
    </citation>
    <scope>NUCLEOTIDE SEQUENCE [LARGE SCALE GENOMIC DNA]</scope>
    <source>
        <strain evidence="1 2">CNM20130759</strain>
    </source>
</reference>
<dbReference type="Proteomes" id="UP000215506">
    <property type="component" value="Unassembled WGS sequence"/>
</dbReference>
<proteinExistence type="predicted"/>
<accession>A0A231H7Y4</accession>
<organism evidence="1 2">
    <name type="scientific">Nocardia cerradoensis</name>
    <dbReference type="NCBI Taxonomy" id="85688"/>
    <lineage>
        <taxon>Bacteria</taxon>
        <taxon>Bacillati</taxon>
        <taxon>Actinomycetota</taxon>
        <taxon>Actinomycetes</taxon>
        <taxon>Mycobacteriales</taxon>
        <taxon>Nocardiaceae</taxon>
        <taxon>Nocardia</taxon>
    </lineage>
</organism>
<protein>
    <submittedName>
        <fullName evidence="1">Uncharacterized protein</fullName>
    </submittedName>
</protein>
<sequence length="224" mass="23827">MSTLAVYPATPDETLVENARHSSVSHRMLLDLGSALLRVGPDPSATAGRLGRNDDRARSVRTDRLGSAILFRLRSRRPSTPFGQLSVGGAAVPVGGPNHGRCQRPGGQPAACGLVPGFGPIPAGTRNRRTPRLLNRLQSARQSLLTRATAVLGAGRATVPGLHTALQPLRLRGGPLRNFAIHDEPPGGCSWAAISTFYLRPVFGTRVDTRPAWCRPGRENADAD</sequence>
<evidence type="ECO:0000313" key="2">
    <source>
        <dbReference type="Proteomes" id="UP000215506"/>
    </source>
</evidence>
<gene>
    <name evidence="1" type="ORF">B7C42_02790</name>
</gene>
<keyword evidence="2" id="KW-1185">Reference proteome</keyword>
<dbReference type="EMBL" id="NGAF01000005">
    <property type="protein sequence ID" value="OXR44836.1"/>
    <property type="molecule type" value="Genomic_DNA"/>
</dbReference>
<name>A0A231H7Y4_9NOCA</name>
<evidence type="ECO:0000313" key="1">
    <source>
        <dbReference type="EMBL" id="OXR44836.1"/>
    </source>
</evidence>
<dbReference type="AlphaFoldDB" id="A0A231H7Y4"/>